<evidence type="ECO:0000313" key="2">
    <source>
        <dbReference type="Proteomes" id="UP001551584"/>
    </source>
</evidence>
<dbReference type="RefSeq" id="WP_359278292.1">
    <property type="nucleotide sequence ID" value="NZ_JBEZNA010000130.1"/>
</dbReference>
<keyword evidence="2" id="KW-1185">Reference proteome</keyword>
<dbReference type="EMBL" id="JBEZNA010000130">
    <property type="protein sequence ID" value="MEU9581558.1"/>
    <property type="molecule type" value="Genomic_DNA"/>
</dbReference>
<protein>
    <submittedName>
        <fullName evidence="1">Uncharacterized protein</fullName>
    </submittedName>
</protein>
<comment type="caution">
    <text evidence="1">The sequence shown here is derived from an EMBL/GenBank/DDBJ whole genome shotgun (WGS) entry which is preliminary data.</text>
</comment>
<accession>A0ABV3EZA9</accession>
<sequence>MTVRPDAGLAAVHSVLLVRAAHLALAAVTEHHLDSARAAGQAAEAARGAIRGLHAAAPCRPDHISGMQRRAR</sequence>
<proteinExistence type="predicted"/>
<name>A0ABV3EZA9_9ACTN</name>
<gene>
    <name evidence="1" type="ORF">AB0D95_30545</name>
</gene>
<reference evidence="1 2" key="1">
    <citation type="submission" date="2024-06" db="EMBL/GenBank/DDBJ databases">
        <title>The Natural Products Discovery Center: Release of the First 8490 Sequenced Strains for Exploring Actinobacteria Biosynthetic Diversity.</title>
        <authorList>
            <person name="Kalkreuter E."/>
            <person name="Kautsar S.A."/>
            <person name="Yang D."/>
            <person name="Bader C.D."/>
            <person name="Teijaro C.N."/>
            <person name="Fluegel L."/>
            <person name="Davis C.M."/>
            <person name="Simpson J.R."/>
            <person name="Lauterbach L."/>
            <person name="Steele A.D."/>
            <person name="Gui C."/>
            <person name="Meng S."/>
            <person name="Li G."/>
            <person name="Viehrig K."/>
            <person name="Ye F."/>
            <person name="Su P."/>
            <person name="Kiefer A.F."/>
            <person name="Nichols A."/>
            <person name="Cepeda A.J."/>
            <person name="Yan W."/>
            <person name="Fan B."/>
            <person name="Jiang Y."/>
            <person name="Adhikari A."/>
            <person name="Zheng C.-J."/>
            <person name="Schuster L."/>
            <person name="Cowan T.M."/>
            <person name="Smanski M.J."/>
            <person name="Chevrette M.G."/>
            <person name="De Carvalho L.P.S."/>
            <person name="Shen B."/>
        </authorList>
    </citation>
    <scope>NUCLEOTIDE SEQUENCE [LARGE SCALE GENOMIC DNA]</scope>
    <source>
        <strain evidence="1 2">NPDC048117</strain>
    </source>
</reference>
<organism evidence="1 2">
    <name type="scientific">Streptomyces chilikensis</name>
    <dbReference type="NCBI Taxonomy" id="1194079"/>
    <lineage>
        <taxon>Bacteria</taxon>
        <taxon>Bacillati</taxon>
        <taxon>Actinomycetota</taxon>
        <taxon>Actinomycetes</taxon>
        <taxon>Kitasatosporales</taxon>
        <taxon>Streptomycetaceae</taxon>
        <taxon>Streptomyces</taxon>
    </lineage>
</organism>
<evidence type="ECO:0000313" key="1">
    <source>
        <dbReference type="EMBL" id="MEU9581558.1"/>
    </source>
</evidence>
<dbReference type="Proteomes" id="UP001551584">
    <property type="component" value="Unassembled WGS sequence"/>
</dbReference>